<reference evidence="2" key="1">
    <citation type="journal article" date="2008" name="Genome Res.">
        <title>The genome of Pelotomaculum thermopropionicum reveals niche-associated evolution in anaerobic microbiota.</title>
        <authorList>
            <person name="Kosaka T."/>
            <person name="Kato S."/>
            <person name="Shimoyama T."/>
            <person name="Ishii S."/>
            <person name="Abe T."/>
            <person name="Watanabe K."/>
        </authorList>
    </citation>
    <scope>NUCLEOTIDE SEQUENCE [LARGE SCALE GENOMIC DNA]</scope>
    <source>
        <strain evidence="2">DSM 13744 / JCM 10971 / SI</strain>
    </source>
</reference>
<dbReference type="STRING" id="370438.PTH_0372"/>
<protein>
    <submittedName>
        <fullName evidence="1">Uncharacterized protein</fullName>
    </submittedName>
</protein>
<organism evidence="1 2">
    <name type="scientific">Pelotomaculum thermopropionicum (strain DSM 13744 / JCM 10971 / SI)</name>
    <dbReference type="NCBI Taxonomy" id="370438"/>
    <lineage>
        <taxon>Bacteria</taxon>
        <taxon>Bacillati</taxon>
        <taxon>Bacillota</taxon>
        <taxon>Clostridia</taxon>
        <taxon>Eubacteriales</taxon>
        <taxon>Desulfotomaculaceae</taxon>
        <taxon>Pelotomaculum</taxon>
    </lineage>
</organism>
<evidence type="ECO:0000313" key="1">
    <source>
        <dbReference type="EMBL" id="BAF58553.1"/>
    </source>
</evidence>
<keyword evidence="2" id="KW-1185">Reference proteome</keyword>
<evidence type="ECO:0000313" key="2">
    <source>
        <dbReference type="Proteomes" id="UP000006556"/>
    </source>
</evidence>
<dbReference type="HOGENOM" id="CLU_3293889_0_0_9"/>
<dbReference type="AlphaFoldDB" id="A5D5D4"/>
<gene>
    <name evidence="1" type="ordered locus">PTH_0372</name>
</gene>
<dbReference type="EMBL" id="AP009389">
    <property type="protein sequence ID" value="BAF58553.1"/>
    <property type="molecule type" value="Genomic_DNA"/>
</dbReference>
<name>A5D5D4_PELTS</name>
<proteinExistence type="predicted"/>
<sequence length="40" mass="4697">MLEVIEVQLGEYLAEDDIVCLRGRFWAGVKKQKLKRQVSF</sequence>
<dbReference type="KEGG" id="pth:PTH_0372"/>
<accession>A5D5D4</accession>
<dbReference type="Proteomes" id="UP000006556">
    <property type="component" value="Chromosome"/>
</dbReference>